<accession>A0A2I1EJN1</accession>
<dbReference type="PROSITE" id="PS50048">
    <property type="entry name" value="ZN2_CY6_FUNGAL_2"/>
    <property type="match status" value="1"/>
</dbReference>
<name>A0A2I1EJN1_9GLOM</name>
<dbReference type="Proteomes" id="UP000232688">
    <property type="component" value="Unassembled WGS sequence"/>
</dbReference>
<organism evidence="6 7">
    <name type="scientific">Rhizophagus irregularis</name>
    <dbReference type="NCBI Taxonomy" id="588596"/>
    <lineage>
        <taxon>Eukaryota</taxon>
        <taxon>Fungi</taxon>
        <taxon>Fungi incertae sedis</taxon>
        <taxon>Mucoromycota</taxon>
        <taxon>Glomeromycotina</taxon>
        <taxon>Glomeromycetes</taxon>
        <taxon>Glomerales</taxon>
        <taxon>Glomeraceae</taxon>
        <taxon>Rhizophagus</taxon>
    </lineage>
</organism>
<comment type="caution">
    <text evidence="6">The sequence shown here is derived from an EMBL/GenBank/DDBJ whole genome shotgun (WGS) entry which is preliminary data.</text>
</comment>
<dbReference type="GO" id="GO:0000981">
    <property type="term" value="F:DNA-binding transcription factor activity, RNA polymerase II-specific"/>
    <property type="evidence" value="ECO:0007669"/>
    <property type="project" value="InterPro"/>
</dbReference>
<dbReference type="PANTHER" id="PTHR46910">
    <property type="entry name" value="TRANSCRIPTION FACTOR PDR1"/>
    <property type="match status" value="1"/>
</dbReference>
<evidence type="ECO:0000256" key="4">
    <source>
        <dbReference type="ARBA" id="ARBA00023242"/>
    </source>
</evidence>
<evidence type="ECO:0000313" key="6">
    <source>
        <dbReference type="EMBL" id="PKC70655.1"/>
    </source>
</evidence>
<feature type="compositionally biased region" description="Low complexity" evidence="5">
    <location>
        <begin position="252"/>
        <end position="264"/>
    </location>
</feature>
<dbReference type="GO" id="GO:0005634">
    <property type="term" value="C:nucleus"/>
    <property type="evidence" value="ECO:0007669"/>
    <property type="project" value="UniProtKB-SubCell"/>
</dbReference>
<dbReference type="SUPFAM" id="SSF57701">
    <property type="entry name" value="Zn2/Cys6 DNA-binding domain"/>
    <property type="match status" value="1"/>
</dbReference>
<dbReference type="GO" id="GO:0003677">
    <property type="term" value="F:DNA binding"/>
    <property type="evidence" value="ECO:0007669"/>
    <property type="project" value="UniProtKB-KW"/>
</dbReference>
<feature type="region of interest" description="Disordered" evidence="5">
    <location>
        <begin position="1"/>
        <end position="24"/>
    </location>
</feature>
<proteinExistence type="predicted"/>
<dbReference type="AlphaFoldDB" id="A0A2I1EJN1"/>
<keyword evidence="4" id="KW-0539">Nucleus</keyword>
<dbReference type="InterPro" id="IPR001138">
    <property type="entry name" value="Zn2Cys6_DnaBD"/>
</dbReference>
<feature type="compositionally biased region" description="Polar residues" evidence="5">
    <location>
        <begin position="265"/>
        <end position="282"/>
    </location>
</feature>
<comment type="subcellular location">
    <subcellularLocation>
        <location evidence="1">Nucleus</location>
    </subcellularLocation>
</comment>
<keyword evidence="3" id="KW-0238">DNA-binding</keyword>
<dbReference type="EMBL" id="LLXH01000208">
    <property type="protein sequence ID" value="PKC70655.1"/>
    <property type="molecule type" value="Genomic_DNA"/>
</dbReference>
<dbReference type="CDD" id="cd00067">
    <property type="entry name" value="GAL4"/>
    <property type="match status" value="1"/>
</dbReference>
<keyword evidence="2" id="KW-0479">Metal-binding</keyword>
<evidence type="ECO:0000313" key="7">
    <source>
        <dbReference type="Proteomes" id="UP000232688"/>
    </source>
</evidence>
<dbReference type="PANTHER" id="PTHR46910:SF3">
    <property type="entry name" value="HALOTOLERANCE PROTEIN 9-RELATED"/>
    <property type="match status" value="1"/>
</dbReference>
<evidence type="ECO:0000256" key="5">
    <source>
        <dbReference type="SAM" id="MobiDB-lite"/>
    </source>
</evidence>
<dbReference type="InterPro" id="IPR036864">
    <property type="entry name" value="Zn2-C6_fun-type_DNA-bd_sf"/>
</dbReference>
<evidence type="ECO:0000256" key="3">
    <source>
        <dbReference type="ARBA" id="ARBA00023125"/>
    </source>
</evidence>
<dbReference type="Gene3D" id="4.10.240.10">
    <property type="entry name" value="Zn(2)-C6 fungal-type DNA-binding domain"/>
    <property type="match status" value="1"/>
</dbReference>
<dbReference type="VEuPathDB" id="FungiDB:RhiirFUN_020722"/>
<dbReference type="InterPro" id="IPR050987">
    <property type="entry name" value="AtrR-like"/>
</dbReference>
<reference evidence="6 7" key="1">
    <citation type="submission" date="2017-10" db="EMBL/GenBank/DDBJ databases">
        <title>Extensive intraspecific genome diversity in a model arbuscular mycorrhizal fungus.</title>
        <authorList>
            <person name="Chen E.C.H."/>
            <person name="Morin E."/>
            <person name="Baudet D."/>
            <person name="Noel J."/>
            <person name="Ndikumana S."/>
            <person name="Charron P."/>
            <person name="St-Onge C."/>
            <person name="Giorgi J."/>
            <person name="Grigoriev I.V."/>
            <person name="Roux C."/>
            <person name="Martin F.M."/>
            <person name="Corradi N."/>
        </authorList>
    </citation>
    <scope>NUCLEOTIDE SEQUENCE [LARGE SCALE GENOMIC DNA]</scope>
    <source>
        <strain evidence="6 7">A1</strain>
    </source>
</reference>
<dbReference type="VEuPathDB" id="FungiDB:RhiirA1_454497"/>
<evidence type="ECO:0000256" key="2">
    <source>
        <dbReference type="ARBA" id="ARBA00022723"/>
    </source>
</evidence>
<dbReference type="Pfam" id="PF00172">
    <property type="entry name" value="Zn_clus"/>
    <property type="match status" value="1"/>
</dbReference>
<gene>
    <name evidence="6" type="ORF">RhiirA1_454497</name>
</gene>
<feature type="compositionally biased region" description="Low complexity" evidence="5">
    <location>
        <begin position="13"/>
        <end position="24"/>
    </location>
</feature>
<evidence type="ECO:0000256" key="1">
    <source>
        <dbReference type="ARBA" id="ARBA00004123"/>
    </source>
</evidence>
<protein>
    <submittedName>
        <fullName evidence="6">Uncharacterized protein</fullName>
    </submittedName>
</protein>
<reference evidence="6 7" key="2">
    <citation type="submission" date="2017-10" db="EMBL/GenBank/DDBJ databases">
        <title>Genome analyses suggest a sexual origin of heterokaryosis in a supposedly ancient asexual fungus.</title>
        <authorList>
            <person name="Corradi N."/>
            <person name="Sedzielewska K."/>
            <person name="Noel J."/>
            <person name="Charron P."/>
            <person name="Farinelli L."/>
            <person name="Marton T."/>
            <person name="Kruger M."/>
            <person name="Pelin A."/>
            <person name="Brachmann A."/>
            <person name="Corradi N."/>
        </authorList>
    </citation>
    <scope>NUCLEOTIDE SEQUENCE [LARGE SCALE GENOMIC DNA]</scope>
    <source>
        <strain evidence="6 7">A1</strain>
    </source>
</reference>
<dbReference type="GO" id="GO:0008270">
    <property type="term" value="F:zinc ion binding"/>
    <property type="evidence" value="ECO:0007669"/>
    <property type="project" value="InterPro"/>
</dbReference>
<feature type="region of interest" description="Disordered" evidence="5">
    <location>
        <begin position="227"/>
        <end position="282"/>
    </location>
</feature>
<dbReference type="VEuPathDB" id="FungiDB:FUN_019244"/>
<dbReference type="OrthoDB" id="2341546at2759"/>
<sequence>MTATRPGQPRYVNQSSNNNNNSANVLAKRTRGPINKRACQRCRQGKIKCDGDAETGKPCSNCDPQHCKYDNSPRKNKQVESLKLRLNAVEEQLIAITSDVAEQLQTKDIEKEILCLLYESKEHFVSYEPLFEGLRDALKQSRCIRPVLPITFELLKRLGDGKCIAEIMKSLQRFVDCANSDAQLLPAFPSSDMFKKIEENYLAQPYQAGENILSVDSMMIPQYSDMNTSLNLQSGDDEGGSDSGGFEYNDDTTSGGPTTPPTNGQQVHPESKCYNNSSNNVSQHPAPIVTTSAASEFSFYDSYNPYYMDSNYTMNTMNTMNPMNFLPPTTTSPTDEPMTSWNLNSN</sequence>